<gene>
    <name evidence="2" type="ORF">SAMN06295910_0454</name>
</gene>
<dbReference type="RefSeq" id="WP_085217329.1">
    <property type="nucleotide sequence ID" value="NZ_LT840185.1"/>
</dbReference>
<dbReference type="Gene3D" id="3.10.180.10">
    <property type="entry name" value="2,3-Dihydroxybiphenyl 1,2-Dioxygenase, domain 1"/>
    <property type="match status" value="1"/>
</dbReference>
<dbReference type="Pfam" id="PF00903">
    <property type="entry name" value="Glyoxalase"/>
    <property type="match status" value="1"/>
</dbReference>
<dbReference type="SUPFAM" id="SSF54593">
    <property type="entry name" value="Glyoxalase/Bleomycin resistance protein/Dihydroxybiphenyl dioxygenase"/>
    <property type="match status" value="1"/>
</dbReference>
<dbReference type="AlphaFoldDB" id="A0A1X7FZL8"/>
<dbReference type="OrthoDB" id="9807407at2"/>
<dbReference type="InterPro" id="IPR004360">
    <property type="entry name" value="Glyas_Fos-R_dOase_dom"/>
</dbReference>
<organism evidence="2 3">
    <name type="scientific">Allosphingosinicella indica</name>
    <dbReference type="NCBI Taxonomy" id="941907"/>
    <lineage>
        <taxon>Bacteria</taxon>
        <taxon>Pseudomonadati</taxon>
        <taxon>Pseudomonadota</taxon>
        <taxon>Alphaproteobacteria</taxon>
        <taxon>Sphingomonadales</taxon>
        <taxon>Sphingomonadaceae</taxon>
        <taxon>Allosphingosinicella</taxon>
    </lineage>
</organism>
<dbReference type="InterPro" id="IPR029068">
    <property type="entry name" value="Glyas_Bleomycin-R_OHBP_Dase"/>
</dbReference>
<dbReference type="Proteomes" id="UP000192934">
    <property type="component" value="Chromosome I"/>
</dbReference>
<proteinExistence type="predicted"/>
<evidence type="ECO:0000259" key="1">
    <source>
        <dbReference type="PROSITE" id="PS51819"/>
    </source>
</evidence>
<dbReference type="STRING" id="941907.SAMN06295910_0454"/>
<evidence type="ECO:0000313" key="2">
    <source>
        <dbReference type="EMBL" id="SMF61466.1"/>
    </source>
</evidence>
<keyword evidence="2" id="KW-0223">Dioxygenase</keyword>
<dbReference type="CDD" id="cd07262">
    <property type="entry name" value="VOC_like"/>
    <property type="match status" value="1"/>
</dbReference>
<dbReference type="PANTHER" id="PTHR35006:SF1">
    <property type="entry name" value="BLL2941 PROTEIN"/>
    <property type="match status" value="1"/>
</dbReference>
<dbReference type="PROSITE" id="PS51819">
    <property type="entry name" value="VOC"/>
    <property type="match status" value="1"/>
</dbReference>
<reference evidence="3" key="1">
    <citation type="submission" date="2017-04" db="EMBL/GenBank/DDBJ databases">
        <authorList>
            <person name="Varghese N."/>
            <person name="Submissions S."/>
        </authorList>
    </citation>
    <scope>NUCLEOTIDE SEQUENCE [LARGE SCALE GENOMIC DNA]</scope>
    <source>
        <strain evidence="3">Dd16</strain>
    </source>
</reference>
<feature type="domain" description="VOC" evidence="1">
    <location>
        <begin position="1"/>
        <end position="124"/>
    </location>
</feature>
<dbReference type="GO" id="GO:0051213">
    <property type="term" value="F:dioxygenase activity"/>
    <property type="evidence" value="ECO:0007669"/>
    <property type="project" value="UniProtKB-KW"/>
</dbReference>
<accession>A0A1X7FZL8</accession>
<protein>
    <submittedName>
        <fullName evidence="2">Catechol 2,3-dioxygenase</fullName>
    </submittedName>
</protein>
<evidence type="ECO:0000313" key="3">
    <source>
        <dbReference type="Proteomes" id="UP000192934"/>
    </source>
</evidence>
<name>A0A1X7FZL8_9SPHN</name>
<keyword evidence="2" id="KW-0560">Oxidoreductase</keyword>
<dbReference type="InterPro" id="IPR037523">
    <property type="entry name" value="VOC_core"/>
</dbReference>
<dbReference type="PANTHER" id="PTHR35006">
    <property type="entry name" value="GLYOXALASE FAMILY PROTEIN (AFU_ORTHOLOGUE AFUA_5G14830)"/>
    <property type="match status" value="1"/>
</dbReference>
<keyword evidence="3" id="KW-1185">Reference proteome</keyword>
<dbReference type="EMBL" id="LT840185">
    <property type="protein sequence ID" value="SMF61466.1"/>
    <property type="molecule type" value="Genomic_DNA"/>
</dbReference>
<sequence length="132" mass="14434">MYSHMMIGSNDLDRSRRFYDALFGAMGAKPVMTDEKGRLMYLHNRSTFMVAKPLDGKDATVSNGATIGFTMDSPEAVHRWHDAGVAAGGTSIEDPPGVRSGSFGQLYLAYLRDPDGNKLCALHRVPKDKPAE</sequence>